<proteinExistence type="predicted"/>
<keyword evidence="1" id="KW-1133">Transmembrane helix</keyword>
<evidence type="ECO:0000313" key="3">
    <source>
        <dbReference type="Proteomes" id="UP000030647"/>
    </source>
</evidence>
<keyword evidence="1" id="KW-0812">Transmembrane</keyword>
<keyword evidence="3" id="KW-1185">Reference proteome</keyword>
<organism evidence="2 3">
    <name type="scientific">Schleiferilactobacillus shenzhenensis LY-73</name>
    <dbReference type="NCBI Taxonomy" id="1231336"/>
    <lineage>
        <taxon>Bacteria</taxon>
        <taxon>Bacillati</taxon>
        <taxon>Bacillota</taxon>
        <taxon>Bacilli</taxon>
        <taxon>Lactobacillales</taxon>
        <taxon>Lactobacillaceae</taxon>
        <taxon>Schleiferilactobacillus</taxon>
    </lineage>
</organism>
<dbReference type="STRING" id="1231336.L248_1603"/>
<dbReference type="AlphaFoldDB" id="U4TL01"/>
<feature type="transmembrane region" description="Helical" evidence="1">
    <location>
        <begin position="38"/>
        <end position="60"/>
    </location>
</feature>
<dbReference type="HOGENOM" id="CLU_1710962_0_0_9"/>
<dbReference type="EMBL" id="KI271605">
    <property type="protein sequence ID" value="ERL64070.1"/>
    <property type="molecule type" value="Genomic_DNA"/>
</dbReference>
<sequence length="153" mass="17106">MRRVIFNTVAITVGLVLFAINADDLLVQGYFQYNAYSPNIRVFILSGWIILCGLAASLLARRYPEFQPGRWRQKTAAADEGELGISRRAAAVTLKVLSWLVFFSMAAIDLTLSDLTGQPLWLLRTPSIILTGILIIAQLTDLGSWLYYDHISE</sequence>
<protein>
    <submittedName>
        <fullName evidence="2">Uncharacterized protein</fullName>
    </submittedName>
</protein>
<evidence type="ECO:0000313" key="2">
    <source>
        <dbReference type="EMBL" id="ERL64070.1"/>
    </source>
</evidence>
<gene>
    <name evidence="2" type="ORF">L248_1603</name>
</gene>
<name>U4TL01_9LACO</name>
<feature type="transmembrane region" description="Helical" evidence="1">
    <location>
        <begin position="128"/>
        <end position="148"/>
    </location>
</feature>
<accession>U4TL01</accession>
<feature type="transmembrane region" description="Helical" evidence="1">
    <location>
        <begin position="89"/>
        <end position="108"/>
    </location>
</feature>
<keyword evidence="1" id="KW-0472">Membrane</keyword>
<dbReference type="RefSeq" id="WP_022530610.1">
    <property type="nucleotide sequence ID" value="NZ_KI271605.1"/>
</dbReference>
<evidence type="ECO:0000256" key="1">
    <source>
        <dbReference type="SAM" id="Phobius"/>
    </source>
</evidence>
<reference evidence="3" key="1">
    <citation type="journal article" date="2013" name="Genome Announc.">
        <title>Whole-Genome Sequencing of Lactobacillus shenzhenensis Strain LY-73T.</title>
        <authorList>
            <person name="Lin Z."/>
            <person name="Liu Z."/>
            <person name="Yang R."/>
            <person name="Zou Y."/>
            <person name="Wan D."/>
            <person name="Chen J."/>
            <person name="Guo M."/>
            <person name="Zhao J."/>
            <person name="Fang C."/>
            <person name="Yang R."/>
            <person name="Liu F."/>
        </authorList>
    </citation>
    <scope>NUCLEOTIDE SEQUENCE [LARGE SCALE GENOMIC DNA]</scope>
    <source>
        <strain evidence="3">LY-73</strain>
    </source>
</reference>
<dbReference type="Proteomes" id="UP000030647">
    <property type="component" value="Unassembled WGS sequence"/>
</dbReference>